<evidence type="ECO:0000256" key="2">
    <source>
        <dbReference type="ARBA" id="ARBA00004651"/>
    </source>
</evidence>
<protein>
    <recommendedName>
        <fullName evidence="12">Innexin</fullName>
    </recommendedName>
</protein>
<keyword evidence="5 12" id="KW-0812">Transmembrane</keyword>
<dbReference type="Proteomes" id="UP001497382">
    <property type="component" value="Unassembled WGS sequence"/>
</dbReference>
<keyword evidence="9 12" id="KW-0406">Ion transport</keyword>
<accession>A0AAV2BSK6</accession>
<dbReference type="PRINTS" id="PR01262">
    <property type="entry name" value="INNEXIN"/>
</dbReference>
<dbReference type="Pfam" id="PF00876">
    <property type="entry name" value="Innexin"/>
    <property type="match status" value="1"/>
</dbReference>
<dbReference type="GO" id="GO:0005243">
    <property type="term" value="F:gap junction channel activity"/>
    <property type="evidence" value="ECO:0007669"/>
    <property type="project" value="TreeGrafter"/>
</dbReference>
<evidence type="ECO:0000256" key="9">
    <source>
        <dbReference type="ARBA" id="ARBA00023065"/>
    </source>
</evidence>
<feature type="transmembrane region" description="Helical" evidence="12">
    <location>
        <begin position="109"/>
        <end position="131"/>
    </location>
</feature>
<feature type="transmembrane region" description="Helical" evidence="12">
    <location>
        <begin position="268"/>
        <end position="292"/>
    </location>
</feature>
<evidence type="ECO:0000256" key="5">
    <source>
        <dbReference type="ARBA" id="ARBA00022692"/>
    </source>
</evidence>
<comment type="function">
    <text evidence="12">Structural component of the gap junctions.</text>
</comment>
<comment type="similarity">
    <text evidence="12">Belongs to the pannexin family.</text>
</comment>
<dbReference type="InterPro" id="IPR000990">
    <property type="entry name" value="Innexin"/>
</dbReference>
<evidence type="ECO:0000256" key="11">
    <source>
        <dbReference type="ARBA" id="ARBA00023303"/>
    </source>
</evidence>
<keyword evidence="7" id="KW-0965">Cell junction</keyword>
<comment type="caution">
    <text evidence="12">Lacks conserved residue(s) required for the propagation of feature annotation.</text>
</comment>
<dbReference type="GO" id="GO:0005886">
    <property type="term" value="C:plasma membrane"/>
    <property type="evidence" value="ECO:0007669"/>
    <property type="project" value="UniProtKB-SubCell"/>
</dbReference>
<evidence type="ECO:0000256" key="3">
    <source>
        <dbReference type="ARBA" id="ARBA00022448"/>
    </source>
</evidence>
<evidence type="ECO:0000256" key="12">
    <source>
        <dbReference type="RuleBase" id="RU010713"/>
    </source>
</evidence>
<evidence type="ECO:0000313" key="13">
    <source>
        <dbReference type="EMBL" id="CAL1299152.1"/>
    </source>
</evidence>
<keyword evidence="11 12" id="KW-0407">Ion channel</keyword>
<organism evidence="13 14">
    <name type="scientific">Larinioides sclopetarius</name>
    <dbReference type="NCBI Taxonomy" id="280406"/>
    <lineage>
        <taxon>Eukaryota</taxon>
        <taxon>Metazoa</taxon>
        <taxon>Ecdysozoa</taxon>
        <taxon>Arthropoda</taxon>
        <taxon>Chelicerata</taxon>
        <taxon>Arachnida</taxon>
        <taxon>Araneae</taxon>
        <taxon>Araneomorphae</taxon>
        <taxon>Entelegynae</taxon>
        <taxon>Araneoidea</taxon>
        <taxon>Araneidae</taxon>
        <taxon>Larinioides</taxon>
    </lineage>
</organism>
<dbReference type="PANTHER" id="PTHR11893">
    <property type="entry name" value="INNEXIN"/>
    <property type="match status" value="1"/>
</dbReference>
<name>A0AAV2BSK6_9ARAC</name>
<evidence type="ECO:0000313" key="14">
    <source>
        <dbReference type="Proteomes" id="UP001497382"/>
    </source>
</evidence>
<proteinExistence type="inferred from homology"/>
<keyword evidence="8 12" id="KW-1133">Transmembrane helix</keyword>
<dbReference type="GO" id="GO:0007602">
    <property type="term" value="P:phototransduction"/>
    <property type="evidence" value="ECO:0007669"/>
    <property type="project" value="TreeGrafter"/>
</dbReference>
<dbReference type="GO" id="GO:0034220">
    <property type="term" value="P:monoatomic ion transmembrane transport"/>
    <property type="evidence" value="ECO:0007669"/>
    <property type="project" value="UniProtKB-KW"/>
</dbReference>
<reference evidence="13 14" key="1">
    <citation type="submission" date="2024-04" db="EMBL/GenBank/DDBJ databases">
        <authorList>
            <person name="Rising A."/>
            <person name="Reimegard J."/>
            <person name="Sonavane S."/>
            <person name="Akerstrom W."/>
            <person name="Nylinder S."/>
            <person name="Hedman E."/>
            <person name="Kallberg Y."/>
        </authorList>
    </citation>
    <scope>NUCLEOTIDE SEQUENCE [LARGE SCALE GENOMIC DNA]</scope>
</reference>
<keyword evidence="6" id="KW-0303">Gap junction</keyword>
<dbReference type="EMBL" id="CAXIEN010000488">
    <property type="protein sequence ID" value="CAL1299152.1"/>
    <property type="molecule type" value="Genomic_DNA"/>
</dbReference>
<dbReference type="AlphaFoldDB" id="A0AAV2BSK6"/>
<evidence type="ECO:0000256" key="8">
    <source>
        <dbReference type="ARBA" id="ARBA00022989"/>
    </source>
</evidence>
<sequence length="369" mass="42544">MDLFSSLKSFFKANNTTIDNYVFRLHYKATATVLVAFSVLVTARQYIGDPIDCIGPSKDQLPENLLDTFCWIHSTFSVPSAWKEKIGVDVPYPGVANSKEHSDRKYHAYYQWVCFVLLLQAILFYIPRYLWKVCEGNRMKNLILGLNAPCMEREVKDKSKKLLVDYLVANLHNHNVYFTSYIFCEVMNFVNVVGQIYLIDTFLGGEFTQYGLKVIQFTGWDGTLRYDPMIHVFPRVTKCLFYVYGPGGSVNKVDAMCILPINIINEKIYIFIWFWFIILAVLSALVLAYRLVLVFLPNTRFMVTSCRVCLVKHNHHLSLILSKASIGDWFILDMLSKNVDSLYYREIIMDLAERLDGKVGNGDLKSLMI</sequence>
<evidence type="ECO:0000256" key="4">
    <source>
        <dbReference type="ARBA" id="ARBA00022475"/>
    </source>
</evidence>
<dbReference type="GO" id="GO:0005921">
    <property type="term" value="C:gap junction"/>
    <property type="evidence" value="ECO:0007669"/>
    <property type="project" value="UniProtKB-SubCell"/>
</dbReference>
<evidence type="ECO:0000256" key="7">
    <source>
        <dbReference type="ARBA" id="ARBA00022949"/>
    </source>
</evidence>
<dbReference type="PANTHER" id="PTHR11893:SF41">
    <property type="entry name" value="INNEXIN INX2"/>
    <property type="match status" value="1"/>
</dbReference>
<evidence type="ECO:0000256" key="10">
    <source>
        <dbReference type="ARBA" id="ARBA00023136"/>
    </source>
</evidence>
<keyword evidence="14" id="KW-1185">Reference proteome</keyword>
<comment type="subcellular location">
    <subcellularLocation>
        <location evidence="1">Cell junction</location>
        <location evidence="1">Gap junction</location>
    </subcellularLocation>
    <subcellularLocation>
        <location evidence="2 12">Cell membrane</location>
        <topology evidence="2 12">Multi-pass membrane protein</topology>
    </subcellularLocation>
</comment>
<keyword evidence="4" id="KW-1003">Cell membrane</keyword>
<keyword evidence="10 12" id="KW-0472">Membrane</keyword>
<dbReference type="PROSITE" id="PS51013">
    <property type="entry name" value="PANNEXIN"/>
    <property type="match status" value="1"/>
</dbReference>
<comment type="caution">
    <text evidence="13">The sequence shown here is derived from an EMBL/GenBank/DDBJ whole genome shotgun (WGS) entry which is preliminary data.</text>
</comment>
<keyword evidence="3 12" id="KW-0813">Transport</keyword>
<evidence type="ECO:0000256" key="1">
    <source>
        <dbReference type="ARBA" id="ARBA00004610"/>
    </source>
</evidence>
<evidence type="ECO:0000256" key="6">
    <source>
        <dbReference type="ARBA" id="ARBA00022868"/>
    </source>
</evidence>
<gene>
    <name evidence="12" type="primary">inx</name>
    <name evidence="13" type="ORF">LARSCL_LOCUS21184</name>
</gene>